<protein>
    <submittedName>
        <fullName evidence="1">Uncharacterized protein MANES_11G033500</fullName>
    </submittedName>
</protein>
<accession>A0A2P2KHL7</accession>
<dbReference type="AlphaFoldDB" id="A0A2P2KHL7"/>
<proteinExistence type="predicted"/>
<dbReference type="EMBL" id="GGEC01024734">
    <property type="protein sequence ID" value="MBX05218.1"/>
    <property type="molecule type" value="Transcribed_RNA"/>
</dbReference>
<reference evidence="1" key="1">
    <citation type="submission" date="2018-02" db="EMBL/GenBank/DDBJ databases">
        <title>Rhizophora mucronata_Transcriptome.</title>
        <authorList>
            <person name="Meera S.P."/>
            <person name="Sreeshan A."/>
            <person name="Augustine A."/>
        </authorList>
    </citation>
    <scope>NUCLEOTIDE SEQUENCE</scope>
    <source>
        <tissue evidence="1">Leaf</tissue>
    </source>
</reference>
<evidence type="ECO:0000313" key="1">
    <source>
        <dbReference type="EMBL" id="MBX05218.1"/>
    </source>
</evidence>
<name>A0A2P2KHL7_RHIMU</name>
<sequence length="48" mass="5319">MITDANNERIHLSLLENLSVQGFNPSTWAGMVPKDPFSSKEVVDESTL</sequence>
<organism evidence="1">
    <name type="scientific">Rhizophora mucronata</name>
    <name type="common">Asiatic mangrove</name>
    <dbReference type="NCBI Taxonomy" id="61149"/>
    <lineage>
        <taxon>Eukaryota</taxon>
        <taxon>Viridiplantae</taxon>
        <taxon>Streptophyta</taxon>
        <taxon>Embryophyta</taxon>
        <taxon>Tracheophyta</taxon>
        <taxon>Spermatophyta</taxon>
        <taxon>Magnoliopsida</taxon>
        <taxon>eudicotyledons</taxon>
        <taxon>Gunneridae</taxon>
        <taxon>Pentapetalae</taxon>
        <taxon>rosids</taxon>
        <taxon>fabids</taxon>
        <taxon>Malpighiales</taxon>
        <taxon>Rhizophoraceae</taxon>
        <taxon>Rhizophora</taxon>
    </lineage>
</organism>